<proteinExistence type="predicted"/>
<protein>
    <recommendedName>
        <fullName evidence="1">DUF374 domain-containing protein</fullName>
    </recommendedName>
</protein>
<evidence type="ECO:0000313" key="3">
    <source>
        <dbReference type="Proteomes" id="UP000186406"/>
    </source>
</evidence>
<keyword evidence="3" id="KW-1185">Reference proteome</keyword>
<dbReference type="RefSeq" id="WP_073625297.1">
    <property type="nucleotide sequence ID" value="NZ_FRXO01000001.1"/>
</dbReference>
<dbReference type="Pfam" id="PF04028">
    <property type="entry name" value="DUF374"/>
    <property type="match status" value="1"/>
</dbReference>
<evidence type="ECO:0000259" key="1">
    <source>
        <dbReference type="Pfam" id="PF04028"/>
    </source>
</evidence>
<sequence length="230" mass="25281">MLKRLMRAQWVRRFLGEMAAAYLKLVWHTNKVVFEPADYVPRVSAELPVIVTMWHGQHFMIPFGRQPDWDMRVMISMSGDGEINAVAAKRLGMGLVRGSGGRTPREIRKRGGIRGTVEMLHLLRDGVTVALTADVPKGPARVAGEGIVMIAERSGRPILPVAFASSRRIDLDTWDKMTLNLPFGRGAFIVGDPIAPPKDESEREAVRLAVEAGLNAVTARAYAIVDGKDG</sequence>
<reference evidence="2 3" key="1">
    <citation type="submission" date="2016-12" db="EMBL/GenBank/DDBJ databases">
        <authorList>
            <person name="Song W.-J."/>
            <person name="Kurnit D.M."/>
        </authorList>
    </citation>
    <scope>NUCLEOTIDE SEQUENCE [LARGE SCALE GENOMIC DNA]</scope>
    <source>
        <strain evidence="2 3">DSM 19599</strain>
    </source>
</reference>
<evidence type="ECO:0000313" key="2">
    <source>
        <dbReference type="EMBL" id="SHO59978.1"/>
    </source>
</evidence>
<gene>
    <name evidence="2" type="ORF">SAMN02745172_00132</name>
</gene>
<dbReference type="OrthoDB" id="9810508at2"/>
<dbReference type="STRING" id="1123029.SAMN02745172_00132"/>
<dbReference type="CDD" id="cd07983">
    <property type="entry name" value="LPLAT_DUF374-like"/>
    <property type="match status" value="1"/>
</dbReference>
<dbReference type="EMBL" id="FRXO01000001">
    <property type="protein sequence ID" value="SHO59978.1"/>
    <property type="molecule type" value="Genomic_DNA"/>
</dbReference>
<dbReference type="InterPro" id="IPR007172">
    <property type="entry name" value="DUF374"/>
</dbReference>
<dbReference type="Proteomes" id="UP000186406">
    <property type="component" value="Unassembled WGS sequence"/>
</dbReference>
<feature type="domain" description="DUF374" evidence="1">
    <location>
        <begin position="67"/>
        <end position="140"/>
    </location>
</feature>
<accession>A0A1M7Z4V9</accession>
<name>A0A1M7Z4V9_9HYPH</name>
<dbReference type="AlphaFoldDB" id="A0A1M7Z4V9"/>
<organism evidence="2 3">
    <name type="scientific">Pseudoxanthobacter soli DSM 19599</name>
    <dbReference type="NCBI Taxonomy" id="1123029"/>
    <lineage>
        <taxon>Bacteria</taxon>
        <taxon>Pseudomonadati</taxon>
        <taxon>Pseudomonadota</taxon>
        <taxon>Alphaproteobacteria</taxon>
        <taxon>Hyphomicrobiales</taxon>
        <taxon>Segnochrobactraceae</taxon>
        <taxon>Pseudoxanthobacter</taxon>
    </lineage>
</organism>